<keyword evidence="7 11" id="KW-0297">G-protein coupled receptor</keyword>
<dbReference type="PANTHER" id="PTHR26452">
    <property type="entry name" value="OLFACTORY RECEPTOR"/>
    <property type="match status" value="1"/>
</dbReference>
<evidence type="ECO:0000256" key="1">
    <source>
        <dbReference type="ARBA" id="ARBA00004651"/>
    </source>
</evidence>
<reference evidence="14" key="1">
    <citation type="submission" date="2017-08" db="EMBL/GenBank/DDBJ databases">
        <title>Assembly of the North American Bullfrog Genome.</title>
        <authorList>
            <person name="Warren R.L."/>
            <person name="Vandervalk B.P."/>
            <person name="Kucuk E."/>
            <person name="Birol I."/>
            <person name="Helbing C."/>
            <person name="Pandoh P."/>
            <person name="Behsaz B."/>
            <person name="Mohamadi H."/>
            <person name="Chu J."/>
            <person name="Jackman S."/>
            <person name="Hammond S.A."/>
            <person name="Veldhoen N."/>
            <person name="Kirk H."/>
            <person name="Zhao Y."/>
            <person name="Coope R."/>
            <person name="Pleasance S."/>
            <person name="Moore R."/>
            <person name="Holt R."/>
        </authorList>
    </citation>
    <scope>NUCLEOTIDE SEQUENCE</scope>
    <source>
        <strain evidence="14">Bruno</strain>
        <tissue evidence="14">Liver</tissue>
    </source>
</reference>
<feature type="transmembrane region" description="Helical" evidence="12">
    <location>
        <begin position="121"/>
        <end position="139"/>
    </location>
</feature>
<proteinExistence type="inferred from homology"/>
<dbReference type="SUPFAM" id="SSF81321">
    <property type="entry name" value="Family A G protein-coupled receptor-like"/>
    <property type="match status" value="2"/>
</dbReference>
<evidence type="ECO:0000256" key="10">
    <source>
        <dbReference type="ARBA" id="ARBA00023224"/>
    </source>
</evidence>
<feature type="transmembrane region" description="Helical" evidence="12">
    <location>
        <begin position="216"/>
        <end position="245"/>
    </location>
</feature>
<evidence type="ECO:0000256" key="12">
    <source>
        <dbReference type="SAM" id="Phobius"/>
    </source>
</evidence>
<feature type="transmembrane region" description="Helical" evidence="12">
    <location>
        <begin position="367"/>
        <end position="389"/>
    </location>
</feature>
<dbReference type="Gene3D" id="1.20.1070.10">
    <property type="entry name" value="Rhodopsin 7-helix transmembrane proteins"/>
    <property type="match status" value="2"/>
</dbReference>
<evidence type="ECO:0000256" key="2">
    <source>
        <dbReference type="ARBA" id="ARBA00022475"/>
    </source>
</evidence>
<feature type="transmembrane region" description="Helical" evidence="12">
    <location>
        <begin position="401"/>
        <end position="425"/>
    </location>
</feature>
<dbReference type="EMBL" id="KV924037">
    <property type="protein sequence ID" value="PIO37779.1"/>
    <property type="molecule type" value="Genomic_DNA"/>
</dbReference>
<dbReference type="InterPro" id="IPR000276">
    <property type="entry name" value="GPCR_Rhodpsn"/>
</dbReference>
<evidence type="ECO:0000256" key="11">
    <source>
        <dbReference type="RuleBase" id="RU000688"/>
    </source>
</evidence>
<keyword evidence="8 12" id="KW-0472">Membrane</keyword>
<dbReference type="PROSITE" id="PS00237">
    <property type="entry name" value="G_PROTEIN_RECEP_F1_1"/>
    <property type="match status" value="1"/>
</dbReference>
<evidence type="ECO:0000256" key="6">
    <source>
        <dbReference type="ARBA" id="ARBA00022989"/>
    </source>
</evidence>
<dbReference type="OrthoDB" id="9975554at2759"/>
<evidence type="ECO:0000256" key="7">
    <source>
        <dbReference type="ARBA" id="ARBA00023040"/>
    </source>
</evidence>
<dbReference type="InterPro" id="IPR000725">
    <property type="entry name" value="Olfact_rcpt"/>
</dbReference>
<dbReference type="GO" id="GO:0004984">
    <property type="term" value="F:olfactory receptor activity"/>
    <property type="evidence" value="ECO:0007669"/>
    <property type="project" value="InterPro"/>
</dbReference>
<comment type="subcellular location">
    <subcellularLocation>
        <location evidence="1">Cell membrane</location>
        <topology evidence="1">Multi-pass membrane protein</topology>
    </subcellularLocation>
</comment>
<feature type="transmembrane region" description="Helical" evidence="12">
    <location>
        <begin position="446"/>
        <end position="466"/>
    </location>
</feature>
<dbReference type="PROSITE" id="PS50262">
    <property type="entry name" value="G_PROTEIN_RECEP_F1_2"/>
    <property type="match status" value="2"/>
</dbReference>
<evidence type="ECO:0000256" key="3">
    <source>
        <dbReference type="ARBA" id="ARBA00022606"/>
    </source>
</evidence>
<feature type="transmembrane region" description="Helical" evidence="12">
    <location>
        <begin position="257"/>
        <end position="280"/>
    </location>
</feature>
<keyword evidence="10 11" id="KW-0807">Transducer</keyword>
<gene>
    <name evidence="14" type="ORF">AB205_0009600</name>
</gene>
<accession>A0A2G9SC95</accession>
<dbReference type="PRINTS" id="PR00237">
    <property type="entry name" value="GPCRRHODOPSN"/>
</dbReference>
<dbReference type="Pfam" id="PF00001">
    <property type="entry name" value="7tm_1"/>
    <property type="match status" value="1"/>
</dbReference>
<comment type="similarity">
    <text evidence="11">Belongs to the G-protein coupled receptor 1 family.</text>
</comment>
<sequence length="559" mass="63732">MHIDFISNNTLFSSVCQNIMEEVNQTSSRRFILLGLSNVPYLQALCFFLFFIMYVITLSGNLLLVTVVRINPKLQTPMYFFLSNLSIIDIGFSSTITPKILINTLAKDRSISLLACAVQMFFHLALGSTECFILAVMAYDRYAAICRPLHYNTIMNKMLCVSLVVGSWSFSFMNSAIHVVLTFQLQYCKSHHVNHFFCEIPPFLRMSCQDTLLNEIAMYISAGIIAMCSFCLTLISYVHIISTILRIRSSQGRNKAFSICASHLTVVALYYGTIMCMYLKPRSTYSPETNKIVSILYTAVTPMLNPIIYKANQTFPERFILLGLSNVLYRQAIFFIVFLVTYKITLSVNLLLIIVVRINPRLHTPMYFFLINLSIIDICFPSTTVPKILINTLVKDRSISLLGFAVQMFFHLTLGSTECLIPSIMACDRLAAICRPLHYKTIMNKMFLTAGAWSISSLNSAIQVVLTFQLPYCNSYHVNYFFLVTLYYGTIMSMYLTPHSNHSLEIDKPVSILYTAVTPMLNPTVYSIRNKDVINTVKYIMQKFSKINNLRCGYFISMF</sequence>
<dbReference type="PRINTS" id="PR00245">
    <property type="entry name" value="OLFACTORYR"/>
</dbReference>
<feature type="transmembrane region" description="Helical" evidence="12">
    <location>
        <begin position="159"/>
        <end position="181"/>
    </location>
</feature>
<protein>
    <recommendedName>
        <fullName evidence="13">G-protein coupled receptors family 1 profile domain-containing protein</fullName>
    </recommendedName>
</protein>
<dbReference type="Pfam" id="PF13853">
    <property type="entry name" value="7tm_4"/>
    <property type="match status" value="1"/>
</dbReference>
<evidence type="ECO:0000256" key="5">
    <source>
        <dbReference type="ARBA" id="ARBA00022725"/>
    </source>
</evidence>
<evidence type="ECO:0000259" key="13">
    <source>
        <dbReference type="PROSITE" id="PS50262"/>
    </source>
</evidence>
<feature type="transmembrane region" description="Helical" evidence="12">
    <location>
        <begin position="79"/>
        <end position="101"/>
    </location>
</feature>
<feature type="transmembrane region" description="Helical" evidence="12">
    <location>
        <begin position="478"/>
        <end position="496"/>
    </location>
</feature>
<keyword evidence="5" id="KW-0552">Olfaction</keyword>
<feature type="domain" description="G-protein coupled receptors family 1 profile" evidence="13">
    <location>
        <begin position="348"/>
        <end position="466"/>
    </location>
</feature>
<organism evidence="14">
    <name type="scientific">Aquarana catesbeiana</name>
    <name type="common">American bullfrog</name>
    <name type="synonym">Rana catesbeiana</name>
    <dbReference type="NCBI Taxonomy" id="8400"/>
    <lineage>
        <taxon>Eukaryota</taxon>
        <taxon>Metazoa</taxon>
        <taxon>Chordata</taxon>
        <taxon>Craniata</taxon>
        <taxon>Vertebrata</taxon>
        <taxon>Euteleostomi</taxon>
        <taxon>Amphibia</taxon>
        <taxon>Batrachia</taxon>
        <taxon>Anura</taxon>
        <taxon>Neobatrachia</taxon>
        <taxon>Ranoidea</taxon>
        <taxon>Ranidae</taxon>
        <taxon>Aquarana</taxon>
    </lineage>
</organism>
<dbReference type="AlphaFoldDB" id="A0A2G9SC95"/>
<feature type="transmembrane region" description="Helical" evidence="12">
    <location>
        <begin position="332"/>
        <end position="355"/>
    </location>
</feature>
<feature type="transmembrane region" description="Helical" evidence="12">
    <location>
        <begin position="41"/>
        <end position="67"/>
    </location>
</feature>
<feature type="domain" description="G-protein coupled receptors family 1 profile" evidence="13">
    <location>
        <begin position="60"/>
        <end position="309"/>
    </location>
</feature>
<name>A0A2G9SC95_AQUCT</name>
<evidence type="ECO:0000256" key="9">
    <source>
        <dbReference type="ARBA" id="ARBA00023170"/>
    </source>
</evidence>
<evidence type="ECO:0000256" key="8">
    <source>
        <dbReference type="ARBA" id="ARBA00023136"/>
    </source>
</evidence>
<keyword evidence="2" id="KW-1003">Cell membrane</keyword>
<keyword evidence="3" id="KW-0716">Sensory transduction</keyword>
<keyword evidence="9 11" id="KW-0675">Receptor</keyword>
<keyword evidence="6 12" id="KW-1133">Transmembrane helix</keyword>
<dbReference type="GO" id="GO:0005886">
    <property type="term" value="C:plasma membrane"/>
    <property type="evidence" value="ECO:0007669"/>
    <property type="project" value="UniProtKB-SubCell"/>
</dbReference>
<keyword evidence="4 11" id="KW-0812">Transmembrane</keyword>
<evidence type="ECO:0000256" key="4">
    <source>
        <dbReference type="ARBA" id="ARBA00022692"/>
    </source>
</evidence>
<dbReference type="FunFam" id="1.20.1070.10:FF:000001">
    <property type="entry name" value="Olfactory receptor"/>
    <property type="match status" value="1"/>
</dbReference>
<evidence type="ECO:0000313" key="14">
    <source>
        <dbReference type="EMBL" id="PIO37779.1"/>
    </source>
</evidence>
<dbReference type="InterPro" id="IPR050516">
    <property type="entry name" value="Olfactory_GPCR"/>
</dbReference>
<dbReference type="CDD" id="cd13954">
    <property type="entry name" value="7tmA_OR"/>
    <property type="match status" value="1"/>
</dbReference>
<dbReference type="GO" id="GO:0004930">
    <property type="term" value="F:G protein-coupled receptor activity"/>
    <property type="evidence" value="ECO:0007669"/>
    <property type="project" value="UniProtKB-KW"/>
</dbReference>
<dbReference type="InterPro" id="IPR017452">
    <property type="entry name" value="GPCR_Rhodpsn_7TM"/>
</dbReference>